<reference evidence="2 3" key="1">
    <citation type="journal article" date="2022" name="IScience">
        <title>An ultrasensitive nanofiber-based assay for enzymatic hydrolysis and deep-sea microbial degradation of cellulose.</title>
        <authorList>
            <person name="Tsudome M."/>
            <person name="Tachioka M."/>
            <person name="Miyazaki M."/>
            <person name="Uchimura K."/>
            <person name="Tsuda M."/>
            <person name="Takaki Y."/>
            <person name="Deguchi S."/>
        </authorList>
    </citation>
    <scope>NUCLEOTIDE SEQUENCE [LARGE SCALE GENOMIC DNA]</scope>
    <source>
        <strain evidence="2 3">GE09</strain>
    </source>
</reference>
<accession>A0AAN1WKP4</accession>
<dbReference type="SUPFAM" id="SSF53474">
    <property type="entry name" value="alpha/beta-Hydrolases"/>
    <property type="match status" value="1"/>
</dbReference>
<dbReference type="RefSeq" id="WP_236984568.1">
    <property type="nucleotide sequence ID" value="NZ_AP023086.1"/>
</dbReference>
<evidence type="ECO:0000259" key="1">
    <source>
        <dbReference type="Pfam" id="PF01764"/>
    </source>
</evidence>
<dbReference type="Gene3D" id="3.40.50.1820">
    <property type="entry name" value="alpha/beta hydrolase"/>
    <property type="match status" value="1"/>
</dbReference>
<gene>
    <name evidence="2" type="ORF">MARGE09_P3556</name>
</gene>
<dbReference type="Proteomes" id="UP001320119">
    <property type="component" value="Chromosome"/>
</dbReference>
<dbReference type="PANTHER" id="PTHR45856">
    <property type="entry name" value="ALPHA/BETA-HYDROLASES SUPERFAMILY PROTEIN"/>
    <property type="match status" value="1"/>
</dbReference>
<evidence type="ECO:0000313" key="3">
    <source>
        <dbReference type="Proteomes" id="UP001320119"/>
    </source>
</evidence>
<dbReference type="CDD" id="cd00519">
    <property type="entry name" value="Lipase_3"/>
    <property type="match status" value="1"/>
</dbReference>
<dbReference type="GO" id="GO:0006629">
    <property type="term" value="P:lipid metabolic process"/>
    <property type="evidence" value="ECO:0007669"/>
    <property type="project" value="InterPro"/>
</dbReference>
<dbReference type="AlphaFoldDB" id="A0AAN1WKP4"/>
<dbReference type="Pfam" id="PF01764">
    <property type="entry name" value="Lipase_3"/>
    <property type="match status" value="1"/>
</dbReference>
<protein>
    <recommendedName>
        <fullName evidence="1">Fungal lipase-type domain-containing protein</fullName>
    </recommendedName>
</protein>
<keyword evidence="3" id="KW-1185">Reference proteome</keyword>
<proteinExistence type="predicted"/>
<dbReference type="InterPro" id="IPR002921">
    <property type="entry name" value="Fungal_lipase-type"/>
</dbReference>
<evidence type="ECO:0000313" key="2">
    <source>
        <dbReference type="EMBL" id="BCD99354.1"/>
    </source>
</evidence>
<feature type="domain" description="Fungal lipase-type" evidence="1">
    <location>
        <begin position="20"/>
        <end position="91"/>
    </location>
</feature>
<dbReference type="InterPro" id="IPR051218">
    <property type="entry name" value="Sec_MonoDiacylglyc_Lipase"/>
</dbReference>
<dbReference type="KEGG" id="marq:MARGE09_P3556"/>
<dbReference type="InterPro" id="IPR029058">
    <property type="entry name" value="AB_hydrolase_fold"/>
</dbReference>
<organism evidence="2 3">
    <name type="scientific">Marinagarivorans cellulosilyticus</name>
    <dbReference type="NCBI Taxonomy" id="2721545"/>
    <lineage>
        <taxon>Bacteria</taxon>
        <taxon>Pseudomonadati</taxon>
        <taxon>Pseudomonadota</taxon>
        <taxon>Gammaproteobacteria</taxon>
        <taxon>Cellvibrionales</taxon>
        <taxon>Cellvibrionaceae</taxon>
        <taxon>Marinagarivorans</taxon>
    </lineage>
</organism>
<sequence length="287" mass="31949">MIPQLETFFNSLSGQKPRIVHCVGHSLGGAIATLAADWVNHTQRSGAAKVYTFGAPRPATHFFAKTHTDKIQKQNIFRVYHESDPVPMIPIFPFCHAPFGNMAYFIHTKPIIWPTDHFMDNYIKSVNAKGKSWETLSPTGVHEPTEAQMQQWLESNVKVEPSATSTWTWISSALFYILRKIVGFSLAKLQAAFIGAVTLADNIAALLKQGFDMGGPDDKNGPTGGAAPARNIGYWVERLMRKIMQVLGWATNVVRETLSQSFMKRALEQLIEKSHGEARRAVRAINA</sequence>
<dbReference type="PANTHER" id="PTHR45856:SF24">
    <property type="entry name" value="FUNGAL LIPASE-LIKE DOMAIN-CONTAINING PROTEIN"/>
    <property type="match status" value="1"/>
</dbReference>
<name>A0AAN1WKP4_9GAMM</name>
<dbReference type="EMBL" id="AP023086">
    <property type="protein sequence ID" value="BCD99354.1"/>
    <property type="molecule type" value="Genomic_DNA"/>
</dbReference>